<evidence type="ECO:0000259" key="1">
    <source>
        <dbReference type="Pfam" id="PF17885"/>
    </source>
</evidence>
<sequence>MRKILIVGAGQSGLCLANGLLAHGGYDVTLVTGKSSPEIRANRPNVTQFTMPRALEMERRLSLDWWSARAPHLEGVRQPLYLPGTSDPLVIEGRFQGYGIAVDPRLKMADWLEYFEDKGGRVTIAGLSVSDLDWFSRNYDLVVVAVGSGELGALFDPDPTRFSGAHPRVITQSIVYGVEDGPSGPGFADAISAPAGRVIIAPVLTADGPANAICVLDEPGGALDGSHLQPSSRHRATAQEVTDWIVSSIAGRFPDYAARLKEVEPVDGNAAVISHLTPQVRKPVAVLPSGGSVLGSSDVVVTTDPISGQGWNVSTLCAATYLQRIIEHGDKPFDDAWMRETFDTFYAEEGVHSAALSAMLHSLWDNELPAYFQEIVGAALTFPEVADRWVHGLDDPKDYRAWFLDEYGARAYLEQVAAAHG</sequence>
<dbReference type="EMBL" id="FUWS01000004">
    <property type="protein sequence ID" value="SJZ93751.1"/>
    <property type="molecule type" value="Genomic_DNA"/>
</dbReference>
<gene>
    <name evidence="2" type="ORF">SAMN02745673_01948</name>
</gene>
<dbReference type="Pfam" id="PF17885">
    <property type="entry name" value="Smoa_sbd"/>
    <property type="match status" value="1"/>
</dbReference>
<dbReference type="InterPro" id="IPR036188">
    <property type="entry name" value="FAD/NAD-bd_sf"/>
</dbReference>
<reference evidence="2 3" key="1">
    <citation type="submission" date="2017-02" db="EMBL/GenBank/DDBJ databases">
        <authorList>
            <person name="Peterson S.W."/>
        </authorList>
    </citation>
    <scope>NUCLEOTIDE SEQUENCE [LARGE SCALE GENOMIC DNA]</scope>
    <source>
        <strain evidence="2 3">DSM 45154</strain>
    </source>
</reference>
<dbReference type="Proteomes" id="UP000190637">
    <property type="component" value="Unassembled WGS sequence"/>
</dbReference>
<evidence type="ECO:0000313" key="2">
    <source>
        <dbReference type="EMBL" id="SJZ93751.1"/>
    </source>
</evidence>
<name>A0A1T4PR29_9ACTN</name>
<protein>
    <submittedName>
        <fullName evidence="2">Dehydrogenase (Flavoprotein)</fullName>
    </submittedName>
</protein>
<dbReference type="InterPro" id="IPR041654">
    <property type="entry name" value="StyA_sbd"/>
</dbReference>
<evidence type="ECO:0000313" key="3">
    <source>
        <dbReference type="Proteomes" id="UP000190637"/>
    </source>
</evidence>
<feature type="domain" description="Styrene monooxygenase StyA putative substrate binding" evidence="1">
    <location>
        <begin position="147"/>
        <end position="254"/>
    </location>
</feature>
<dbReference type="STRING" id="1122192.SAMN02745673_01948"/>
<dbReference type="AlphaFoldDB" id="A0A1T4PR29"/>
<dbReference type="SUPFAM" id="SSF51905">
    <property type="entry name" value="FAD/NAD(P)-binding domain"/>
    <property type="match status" value="1"/>
</dbReference>
<organism evidence="2 3">
    <name type="scientific">Marinactinospora thermotolerans DSM 45154</name>
    <dbReference type="NCBI Taxonomy" id="1122192"/>
    <lineage>
        <taxon>Bacteria</taxon>
        <taxon>Bacillati</taxon>
        <taxon>Actinomycetota</taxon>
        <taxon>Actinomycetes</taxon>
        <taxon>Streptosporangiales</taxon>
        <taxon>Nocardiopsidaceae</taxon>
        <taxon>Marinactinospora</taxon>
    </lineage>
</organism>
<keyword evidence="3" id="KW-1185">Reference proteome</keyword>
<proteinExistence type="predicted"/>
<dbReference type="RefSeq" id="WP_078761270.1">
    <property type="nucleotide sequence ID" value="NZ_FUWS01000004.1"/>
</dbReference>
<accession>A0A1T4PR29</accession>
<dbReference type="Gene3D" id="3.50.50.60">
    <property type="entry name" value="FAD/NAD(P)-binding domain"/>
    <property type="match status" value="2"/>
</dbReference>
<dbReference type="OrthoDB" id="3414915at2"/>